<dbReference type="NCBIfam" id="TIGR03426">
    <property type="entry name" value="shape_MreD"/>
    <property type="match status" value="1"/>
</dbReference>
<proteinExistence type="inferred from homology"/>
<feature type="transmembrane region" description="Helical" evidence="8">
    <location>
        <begin position="143"/>
        <end position="163"/>
    </location>
</feature>
<keyword evidence="7 8" id="KW-0472">Membrane</keyword>
<feature type="transmembrane region" description="Helical" evidence="8">
    <location>
        <begin position="56"/>
        <end position="89"/>
    </location>
</feature>
<dbReference type="GO" id="GO:0005886">
    <property type="term" value="C:plasma membrane"/>
    <property type="evidence" value="ECO:0007669"/>
    <property type="project" value="UniProtKB-SubCell"/>
</dbReference>
<gene>
    <name evidence="9" type="ORF">AVDCRST_MAG37-2924</name>
</gene>
<dbReference type="InterPro" id="IPR007227">
    <property type="entry name" value="Cell_shape_determining_MreD"/>
</dbReference>
<dbReference type="Pfam" id="PF04093">
    <property type="entry name" value="MreD"/>
    <property type="match status" value="1"/>
</dbReference>
<evidence type="ECO:0000256" key="3">
    <source>
        <dbReference type="ARBA" id="ARBA00022475"/>
    </source>
</evidence>
<dbReference type="GO" id="GO:0008360">
    <property type="term" value="P:regulation of cell shape"/>
    <property type="evidence" value="ECO:0007669"/>
    <property type="project" value="UniProtKB-KW"/>
</dbReference>
<sequence length="178" mass="18006">MLGAHISIVRAALLVALAALLEATLSPLLALGWVAPHFLMIGLIVAVTGMRDLQGLLLGFFGGVLTDALSGGIFGTGTLGGVLAAAVGVRAGALRRKGGTGTLMAQGVAASVAVYDLLNLFAASLVGRGGPDASGYLSGFADYLITGVVPDVLLNAVLAYLVGGHILRAITKREEIWN</sequence>
<name>A0A6J4QWJ9_9ACTN</name>
<dbReference type="AlphaFoldDB" id="A0A6J4QWJ9"/>
<keyword evidence="6 8" id="KW-1133">Transmembrane helix</keyword>
<evidence type="ECO:0000256" key="2">
    <source>
        <dbReference type="ARBA" id="ARBA00007776"/>
    </source>
</evidence>
<organism evidence="9">
    <name type="scientific">uncultured Rubrobacteraceae bacterium</name>
    <dbReference type="NCBI Taxonomy" id="349277"/>
    <lineage>
        <taxon>Bacteria</taxon>
        <taxon>Bacillati</taxon>
        <taxon>Actinomycetota</taxon>
        <taxon>Rubrobacteria</taxon>
        <taxon>Rubrobacterales</taxon>
        <taxon>Rubrobacteraceae</taxon>
        <taxon>environmental samples</taxon>
    </lineage>
</organism>
<evidence type="ECO:0000256" key="8">
    <source>
        <dbReference type="SAM" id="Phobius"/>
    </source>
</evidence>
<reference evidence="9" key="1">
    <citation type="submission" date="2020-02" db="EMBL/GenBank/DDBJ databases">
        <authorList>
            <person name="Meier V. D."/>
        </authorList>
    </citation>
    <scope>NUCLEOTIDE SEQUENCE</scope>
    <source>
        <strain evidence="9">AVDCRST_MAG37</strain>
    </source>
</reference>
<keyword evidence="4 8" id="KW-0812">Transmembrane</keyword>
<evidence type="ECO:0000256" key="5">
    <source>
        <dbReference type="ARBA" id="ARBA00022960"/>
    </source>
</evidence>
<dbReference type="EMBL" id="CADCVD010000149">
    <property type="protein sequence ID" value="CAA9455557.1"/>
    <property type="molecule type" value="Genomic_DNA"/>
</dbReference>
<keyword evidence="5" id="KW-0133">Cell shape</keyword>
<comment type="subcellular location">
    <subcellularLocation>
        <location evidence="1">Cell membrane</location>
        <topology evidence="1">Multi-pass membrane protein</topology>
    </subcellularLocation>
</comment>
<evidence type="ECO:0000313" key="9">
    <source>
        <dbReference type="EMBL" id="CAA9455557.1"/>
    </source>
</evidence>
<evidence type="ECO:0000256" key="1">
    <source>
        <dbReference type="ARBA" id="ARBA00004651"/>
    </source>
</evidence>
<evidence type="ECO:0000256" key="6">
    <source>
        <dbReference type="ARBA" id="ARBA00022989"/>
    </source>
</evidence>
<evidence type="ECO:0000256" key="4">
    <source>
        <dbReference type="ARBA" id="ARBA00022692"/>
    </source>
</evidence>
<protein>
    <submittedName>
        <fullName evidence="9">Uncharacterized protein</fullName>
    </submittedName>
</protein>
<feature type="transmembrane region" description="Helical" evidence="8">
    <location>
        <begin position="101"/>
        <end position="123"/>
    </location>
</feature>
<accession>A0A6J4QWJ9</accession>
<keyword evidence="3" id="KW-1003">Cell membrane</keyword>
<evidence type="ECO:0000256" key="7">
    <source>
        <dbReference type="ARBA" id="ARBA00023136"/>
    </source>
</evidence>
<comment type="similarity">
    <text evidence="2">Belongs to the MreD family.</text>
</comment>